<keyword evidence="12" id="KW-1185">Reference proteome</keyword>
<comment type="catalytic activity">
    <reaction evidence="10">
        <text>L-threonyl-[protein] + FAD = FMN-L-threonyl-[protein] + AMP + H(+)</text>
        <dbReference type="Rhea" id="RHEA:36847"/>
        <dbReference type="Rhea" id="RHEA-COMP:11060"/>
        <dbReference type="Rhea" id="RHEA-COMP:11061"/>
        <dbReference type="ChEBI" id="CHEBI:15378"/>
        <dbReference type="ChEBI" id="CHEBI:30013"/>
        <dbReference type="ChEBI" id="CHEBI:57692"/>
        <dbReference type="ChEBI" id="CHEBI:74257"/>
        <dbReference type="ChEBI" id="CHEBI:456215"/>
        <dbReference type="EC" id="2.7.1.180"/>
    </reaction>
</comment>
<dbReference type="SUPFAM" id="SSF143631">
    <property type="entry name" value="ApbE-like"/>
    <property type="match status" value="1"/>
</dbReference>
<keyword evidence="6" id="KW-0479">Metal-binding</keyword>
<dbReference type="GO" id="GO:0016740">
    <property type="term" value="F:transferase activity"/>
    <property type="evidence" value="ECO:0007669"/>
    <property type="project" value="UniProtKB-KW"/>
</dbReference>
<dbReference type="eggNOG" id="COG1477">
    <property type="taxonomic scope" value="Bacteria"/>
</dbReference>
<evidence type="ECO:0000256" key="8">
    <source>
        <dbReference type="ARBA" id="ARBA00022842"/>
    </source>
</evidence>
<evidence type="ECO:0000256" key="4">
    <source>
        <dbReference type="ARBA" id="ARBA00022630"/>
    </source>
</evidence>
<evidence type="ECO:0000256" key="9">
    <source>
        <dbReference type="ARBA" id="ARBA00031306"/>
    </source>
</evidence>
<reference evidence="11 12" key="1">
    <citation type="submission" date="2012-08" db="EMBL/GenBank/DDBJ databases">
        <title>Whole genome shotgun sequence of Austwickia chelonae NBRC 105200.</title>
        <authorList>
            <person name="Yoshida I."/>
            <person name="Hosoyama A."/>
            <person name="Tsuchikane K."/>
            <person name="Katsumata H."/>
            <person name="Ando Y."/>
            <person name="Ohji S."/>
            <person name="Hamada M."/>
            <person name="Tamura T."/>
            <person name="Yamazoe A."/>
            <person name="Yamazaki S."/>
            <person name="Fujita N."/>
        </authorList>
    </citation>
    <scope>NUCLEOTIDE SEQUENCE [LARGE SCALE GENOMIC DNA]</scope>
    <source>
        <strain evidence="11 12">NBRC 105200</strain>
    </source>
</reference>
<dbReference type="GO" id="GO:0046872">
    <property type="term" value="F:metal ion binding"/>
    <property type="evidence" value="ECO:0007669"/>
    <property type="project" value="UniProtKB-KW"/>
</dbReference>
<evidence type="ECO:0000256" key="7">
    <source>
        <dbReference type="ARBA" id="ARBA00022827"/>
    </source>
</evidence>
<dbReference type="Gene3D" id="3.10.520.10">
    <property type="entry name" value="ApbE-like domains"/>
    <property type="match status" value="2"/>
</dbReference>
<evidence type="ECO:0000313" key="11">
    <source>
        <dbReference type="EMBL" id="GAB77883.1"/>
    </source>
</evidence>
<accession>K6V6M5</accession>
<dbReference type="InterPro" id="IPR024932">
    <property type="entry name" value="ApbE"/>
</dbReference>
<evidence type="ECO:0000256" key="10">
    <source>
        <dbReference type="ARBA" id="ARBA00048540"/>
    </source>
</evidence>
<organism evidence="11 12">
    <name type="scientific">Austwickia chelonae NBRC 105200</name>
    <dbReference type="NCBI Taxonomy" id="1184607"/>
    <lineage>
        <taxon>Bacteria</taxon>
        <taxon>Bacillati</taxon>
        <taxon>Actinomycetota</taxon>
        <taxon>Actinomycetes</taxon>
        <taxon>Micrococcales</taxon>
        <taxon>Dermatophilaceae</taxon>
        <taxon>Austwickia</taxon>
    </lineage>
</organism>
<dbReference type="PANTHER" id="PTHR30040:SF2">
    <property type="entry name" value="FAD:PROTEIN FMN TRANSFERASE"/>
    <property type="match status" value="1"/>
</dbReference>
<evidence type="ECO:0000256" key="1">
    <source>
        <dbReference type="ARBA" id="ARBA00001946"/>
    </source>
</evidence>
<evidence type="ECO:0000256" key="2">
    <source>
        <dbReference type="ARBA" id="ARBA00011955"/>
    </source>
</evidence>
<keyword evidence="8" id="KW-0460">Magnesium</keyword>
<dbReference type="EC" id="2.7.1.180" evidence="2"/>
<keyword evidence="4" id="KW-0285">Flavoprotein</keyword>
<dbReference type="AlphaFoldDB" id="K6V6M5"/>
<protein>
    <recommendedName>
        <fullName evidence="3">FAD:protein FMN transferase</fullName>
        <ecNumber evidence="2">2.7.1.180</ecNumber>
    </recommendedName>
    <alternativeName>
        <fullName evidence="9">Flavin transferase</fullName>
    </alternativeName>
</protein>
<proteinExistence type="predicted"/>
<evidence type="ECO:0000313" key="12">
    <source>
        <dbReference type="Proteomes" id="UP000008495"/>
    </source>
</evidence>
<gene>
    <name evidence="11" type="ORF">AUCHE_08_01260</name>
</gene>
<dbReference type="OrthoDB" id="9778595at2"/>
<evidence type="ECO:0000256" key="5">
    <source>
        <dbReference type="ARBA" id="ARBA00022679"/>
    </source>
</evidence>
<keyword evidence="5" id="KW-0808">Transferase</keyword>
<evidence type="ECO:0000256" key="3">
    <source>
        <dbReference type="ARBA" id="ARBA00016337"/>
    </source>
</evidence>
<dbReference type="InterPro" id="IPR003374">
    <property type="entry name" value="ApbE-like_sf"/>
</dbReference>
<dbReference type="PANTHER" id="PTHR30040">
    <property type="entry name" value="THIAMINE BIOSYNTHESIS LIPOPROTEIN APBE"/>
    <property type="match status" value="1"/>
</dbReference>
<keyword evidence="7" id="KW-0274">FAD</keyword>
<dbReference type="EMBL" id="BAGZ01000008">
    <property type="protein sequence ID" value="GAB77883.1"/>
    <property type="molecule type" value="Genomic_DNA"/>
</dbReference>
<dbReference type="Proteomes" id="UP000008495">
    <property type="component" value="Unassembled WGS sequence"/>
</dbReference>
<name>K6V6M5_9MICO</name>
<dbReference type="STRING" id="100225.SAMN05421595_0394"/>
<evidence type="ECO:0000256" key="6">
    <source>
        <dbReference type="ARBA" id="ARBA00022723"/>
    </source>
</evidence>
<dbReference type="Pfam" id="PF02424">
    <property type="entry name" value="ApbE"/>
    <property type="match status" value="1"/>
</dbReference>
<comment type="caution">
    <text evidence="11">The sequence shown here is derived from an EMBL/GenBank/DDBJ whole genome shotgun (WGS) entry which is preliminary data.</text>
</comment>
<sequence>MGTVVSLALSATEPPGLSDRIGALLDGIEDCFSLHRPGSESCRLDRGELTLAGTSETFRHCHDLAMRWQTATEGVFSPIRPDGRLDLSGVVKAYAIGRVAEELAAQGLADWCLNVGGDVLVDGLDRREGQARPWTAGIVDPTDRSGMFSQFTLSSRYPALATSGTSERGGHIWSAPGVEPFVQVTVAGPDIVSADVLATAVLAGGRHTLDMACARWDVAVLAVAPDGGLFATSHFLAG</sequence>
<comment type="cofactor">
    <cofactor evidence="1">
        <name>Mg(2+)</name>
        <dbReference type="ChEBI" id="CHEBI:18420"/>
    </cofactor>
</comment>